<keyword evidence="3 6" id="KW-0812">Transmembrane</keyword>
<dbReference type="PANTHER" id="PTHR38459">
    <property type="entry name" value="PROPHAGE BACTOPRENOL-LINKED GLUCOSE TRANSLOCASE HOMOLOG"/>
    <property type="match status" value="1"/>
</dbReference>
<accession>A0A449BEZ2</accession>
<comment type="subcellular location">
    <subcellularLocation>
        <location evidence="1">Membrane</location>
        <topology evidence="1">Multi-pass membrane protein</topology>
    </subcellularLocation>
</comment>
<evidence type="ECO:0000259" key="7">
    <source>
        <dbReference type="Pfam" id="PF04138"/>
    </source>
</evidence>
<protein>
    <submittedName>
        <fullName evidence="8">GtrA-like protein</fullName>
    </submittedName>
</protein>
<gene>
    <name evidence="8" type="ORF">NCTC10138_01381</name>
</gene>
<dbReference type="InterPro" id="IPR051401">
    <property type="entry name" value="GtrA_CellWall_Glycosyl"/>
</dbReference>
<dbReference type="KEGG" id="aaxa:NCTC10138_01381"/>
<dbReference type="GO" id="GO:0000271">
    <property type="term" value="P:polysaccharide biosynthetic process"/>
    <property type="evidence" value="ECO:0007669"/>
    <property type="project" value="InterPro"/>
</dbReference>
<dbReference type="Pfam" id="PF04138">
    <property type="entry name" value="GtrA_DPMS_TM"/>
    <property type="match status" value="1"/>
</dbReference>
<dbReference type="STRING" id="1278311.GCA_000428705_00073"/>
<evidence type="ECO:0000256" key="2">
    <source>
        <dbReference type="ARBA" id="ARBA00009399"/>
    </source>
</evidence>
<evidence type="ECO:0000256" key="1">
    <source>
        <dbReference type="ARBA" id="ARBA00004141"/>
    </source>
</evidence>
<dbReference type="PANTHER" id="PTHR38459:SF1">
    <property type="entry name" value="PROPHAGE BACTOPRENOL-LINKED GLUCOSE TRANSLOCASE HOMOLOG"/>
    <property type="match status" value="1"/>
</dbReference>
<keyword evidence="9" id="KW-1185">Reference proteome</keyword>
<dbReference type="InterPro" id="IPR007267">
    <property type="entry name" value="GtrA_DPMS_TM"/>
</dbReference>
<evidence type="ECO:0000256" key="4">
    <source>
        <dbReference type="ARBA" id="ARBA00022989"/>
    </source>
</evidence>
<feature type="transmembrane region" description="Helical" evidence="6">
    <location>
        <begin position="111"/>
        <end position="133"/>
    </location>
</feature>
<organism evidence="8 9">
    <name type="scientific">Haploplasma axanthum</name>
    <name type="common">Acholeplasma axanthum</name>
    <dbReference type="NCBI Taxonomy" id="29552"/>
    <lineage>
        <taxon>Bacteria</taxon>
        <taxon>Bacillati</taxon>
        <taxon>Mycoplasmatota</taxon>
        <taxon>Mollicutes</taxon>
        <taxon>Acholeplasmatales</taxon>
        <taxon>Acholeplasmataceae</taxon>
        <taxon>Haploplasma</taxon>
    </lineage>
</organism>
<keyword evidence="5 6" id="KW-0472">Membrane</keyword>
<proteinExistence type="inferred from homology"/>
<feature type="transmembrane region" description="Helical" evidence="6">
    <location>
        <begin position="78"/>
        <end position="99"/>
    </location>
</feature>
<dbReference type="Proteomes" id="UP000289841">
    <property type="component" value="Chromosome"/>
</dbReference>
<dbReference type="GO" id="GO:0005886">
    <property type="term" value="C:plasma membrane"/>
    <property type="evidence" value="ECO:0007669"/>
    <property type="project" value="TreeGrafter"/>
</dbReference>
<feature type="transmembrane region" description="Helical" evidence="6">
    <location>
        <begin position="49"/>
        <end position="66"/>
    </location>
</feature>
<dbReference type="OrthoDB" id="384742at2"/>
<evidence type="ECO:0000256" key="6">
    <source>
        <dbReference type="SAM" id="Phobius"/>
    </source>
</evidence>
<comment type="similarity">
    <text evidence="2">Belongs to the GtrA family.</text>
</comment>
<evidence type="ECO:0000256" key="3">
    <source>
        <dbReference type="ARBA" id="ARBA00022692"/>
    </source>
</evidence>
<feature type="transmembrane region" description="Helical" evidence="6">
    <location>
        <begin position="16"/>
        <end position="37"/>
    </location>
</feature>
<evidence type="ECO:0000256" key="5">
    <source>
        <dbReference type="ARBA" id="ARBA00023136"/>
    </source>
</evidence>
<dbReference type="AlphaFoldDB" id="A0A449BEZ2"/>
<keyword evidence="4 6" id="KW-1133">Transmembrane helix</keyword>
<dbReference type="EMBL" id="LR215048">
    <property type="protein sequence ID" value="VEU80992.1"/>
    <property type="molecule type" value="Genomic_DNA"/>
</dbReference>
<reference evidence="8 9" key="1">
    <citation type="submission" date="2019-01" db="EMBL/GenBank/DDBJ databases">
        <authorList>
            <consortium name="Pathogen Informatics"/>
        </authorList>
    </citation>
    <scope>NUCLEOTIDE SEQUENCE [LARGE SCALE GENOMIC DNA]</scope>
    <source>
        <strain evidence="8 9">NCTC10138</strain>
    </source>
</reference>
<sequence length="141" mass="16383">MKREKKMEQNSSFKQVLKFTLFSISAGIIQIASFAILNELIPIFNGDYGINYIISLLLSIIWNFTFNRKFTFKATNDVKKAMLLVLLFYIVFTPISAIMGNYFEKNGANEYIVLALAMITNFVLEFLYTKFVVYRDENEPK</sequence>
<name>A0A449BEZ2_HAPAX</name>
<feature type="domain" description="GtrA/DPMS transmembrane" evidence="7">
    <location>
        <begin position="18"/>
        <end position="133"/>
    </location>
</feature>
<evidence type="ECO:0000313" key="9">
    <source>
        <dbReference type="Proteomes" id="UP000289841"/>
    </source>
</evidence>
<evidence type="ECO:0000313" key="8">
    <source>
        <dbReference type="EMBL" id="VEU80992.1"/>
    </source>
</evidence>